<sequence>MDSLMMSLSWAIANAAENRKLKPGKCHIGLRVN</sequence>
<dbReference type="Proteomes" id="UP000000753">
    <property type="component" value="Chromosome"/>
</dbReference>
<gene>
    <name evidence="1" type="ordered locus">swp_4897</name>
</gene>
<proteinExistence type="predicted"/>
<reference evidence="1 2" key="1">
    <citation type="journal article" date="2008" name="PLoS ONE">
        <title>Environmental adaptation: genomic analysis of the piezotolerant and psychrotolerant deep-sea iron reducing bacterium Shewanella piezotolerans WP3.</title>
        <authorList>
            <person name="Wang F."/>
            <person name="Wang J."/>
            <person name="Jian H."/>
            <person name="Zhang B."/>
            <person name="Li S."/>
            <person name="Wang F."/>
            <person name="Zeng X."/>
            <person name="Gao L."/>
            <person name="Bartlett D.H."/>
            <person name="Yu J."/>
            <person name="Hu S."/>
            <person name="Xiao X."/>
        </authorList>
    </citation>
    <scope>NUCLEOTIDE SEQUENCE [LARGE SCALE GENOMIC DNA]</scope>
    <source>
        <strain evidence="2">WP3 / JCM 13877</strain>
    </source>
</reference>
<dbReference type="EMBL" id="CP000472">
    <property type="protein sequence ID" value="ACJ31518.1"/>
    <property type="molecule type" value="Genomic_DNA"/>
</dbReference>
<evidence type="ECO:0000313" key="1">
    <source>
        <dbReference type="EMBL" id="ACJ31518.1"/>
    </source>
</evidence>
<organism evidence="1 2">
    <name type="scientific">Shewanella piezotolerans (strain WP3 / JCM 13877)</name>
    <dbReference type="NCBI Taxonomy" id="225849"/>
    <lineage>
        <taxon>Bacteria</taxon>
        <taxon>Pseudomonadati</taxon>
        <taxon>Pseudomonadota</taxon>
        <taxon>Gammaproteobacteria</taxon>
        <taxon>Alteromonadales</taxon>
        <taxon>Shewanellaceae</taxon>
        <taxon>Shewanella</taxon>
    </lineage>
</organism>
<keyword evidence="2" id="KW-1185">Reference proteome</keyword>
<name>B8CV42_SHEPW</name>
<accession>B8CV42</accession>
<evidence type="ECO:0000313" key="2">
    <source>
        <dbReference type="Proteomes" id="UP000000753"/>
    </source>
</evidence>
<dbReference type="HOGENOM" id="CLU_3383755_0_0_6"/>
<protein>
    <submittedName>
        <fullName evidence="1">Uncharacterized protein</fullName>
    </submittedName>
</protein>
<dbReference type="AlphaFoldDB" id="B8CV42"/>
<dbReference type="KEGG" id="swp:swp_4897"/>